<protein>
    <submittedName>
        <fullName evidence="1">Uncharacterized protein</fullName>
    </submittedName>
</protein>
<proteinExistence type="predicted"/>
<sequence>MELQVHYEDVELLPAFSSEDYPKVIKSGGGGSLILMKKGSITMLVHRLGRPELLGWLFDLENTYDFDYSLVTLIPSTRTIPMSNRKGEGRRVSYLHCLRCGARVLTGFMTEYGAEASHDICHLIQDLTWSLVYGNFGKSSCVVEQTVVRRKAALTAGGARELVAAAWRKSGRPAFHSLLTAQVLPGTRNLPFYQGGGLIYRWN</sequence>
<dbReference type="OrthoDB" id="9922773at2759"/>
<dbReference type="Proteomes" id="UP000812287">
    <property type="component" value="Unassembled WGS sequence"/>
</dbReference>
<organism evidence="1 2">
    <name type="scientific">Guyanagaster necrorhizus</name>
    <dbReference type="NCBI Taxonomy" id="856835"/>
    <lineage>
        <taxon>Eukaryota</taxon>
        <taxon>Fungi</taxon>
        <taxon>Dikarya</taxon>
        <taxon>Basidiomycota</taxon>
        <taxon>Agaricomycotina</taxon>
        <taxon>Agaricomycetes</taxon>
        <taxon>Agaricomycetidae</taxon>
        <taxon>Agaricales</taxon>
        <taxon>Marasmiineae</taxon>
        <taxon>Physalacriaceae</taxon>
        <taxon>Guyanagaster</taxon>
    </lineage>
</organism>
<evidence type="ECO:0000313" key="2">
    <source>
        <dbReference type="Proteomes" id="UP000812287"/>
    </source>
</evidence>
<name>A0A9P8AR81_9AGAR</name>
<accession>A0A9P8AR81</accession>
<reference evidence="1" key="1">
    <citation type="submission" date="2020-11" db="EMBL/GenBank/DDBJ databases">
        <title>Adaptations for nitrogen fixation in a non-lichenized fungal sporocarp promotes dispersal by wood-feeding termites.</title>
        <authorList>
            <consortium name="DOE Joint Genome Institute"/>
            <person name="Koch R.A."/>
            <person name="Yoon G."/>
            <person name="Arayal U."/>
            <person name="Lail K."/>
            <person name="Amirebrahimi M."/>
            <person name="Labutti K."/>
            <person name="Lipzen A."/>
            <person name="Riley R."/>
            <person name="Barry K."/>
            <person name="Henrissat B."/>
            <person name="Grigoriev I.V."/>
            <person name="Herr J.R."/>
            <person name="Aime M.C."/>
        </authorList>
    </citation>
    <scope>NUCLEOTIDE SEQUENCE</scope>
    <source>
        <strain evidence="1">MCA 3950</strain>
    </source>
</reference>
<dbReference type="EMBL" id="MU250538">
    <property type="protein sequence ID" value="KAG7444919.1"/>
    <property type="molecule type" value="Genomic_DNA"/>
</dbReference>
<comment type="caution">
    <text evidence="1">The sequence shown here is derived from an EMBL/GenBank/DDBJ whole genome shotgun (WGS) entry which is preliminary data.</text>
</comment>
<keyword evidence="2" id="KW-1185">Reference proteome</keyword>
<gene>
    <name evidence="1" type="ORF">BT62DRAFT_198880</name>
</gene>
<dbReference type="AlphaFoldDB" id="A0A9P8AR81"/>
<evidence type="ECO:0000313" key="1">
    <source>
        <dbReference type="EMBL" id="KAG7444919.1"/>
    </source>
</evidence>
<dbReference type="RefSeq" id="XP_043038419.1">
    <property type="nucleotide sequence ID" value="XM_043180024.1"/>
</dbReference>
<dbReference type="GeneID" id="66102320"/>